<feature type="compositionally biased region" description="Basic residues" evidence="1">
    <location>
        <begin position="307"/>
        <end position="318"/>
    </location>
</feature>
<organism evidence="2 3">
    <name type="scientific">Haemaphysalis longicornis</name>
    <name type="common">Bush tick</name>
    <dbReference type="NCBI Taxonomy" id="44386"/>
    <lineage>
        <taxon>Eukaryota</taxon>
        <taxon>Metazoa</taxon>
        <taxon>Ecdysozoa</taxon>
        <taxon>Arthropoda</taxon>
        <taxon>Chelicerata</taxon>
        <taxon>Arachnida</taxon>
        <taxon>Acari</taxon>
        <taxon>Parasitiformes</taxon>
        <taxon>Ixodida</taxon>
        <taxon>Ixodoidea</taxon>
        <taxon>Ixodidae</taxon>
        <taxon>Haemaphysalinae</taxon>
        <taxon>Haemaphysalis</taxon>
    </lineage>
</organism>
<feature type="region of interest" description="Disordered" evidence="1">
    <location>
        <begin position="1"/>
        <end position="27"/>
    </location>
</feature>
<evidence type="ECO:0000313" key="3">
    <source>
        <dbReference type="Proteomes" id="UP000821853"/>
    </source>
</evidence>
<reference evidence="2 3" key="1">
    <citation type="journal article" date="2020" name="Cell">
        <title>Large-Scale Comparative Analyses of Tick Genomes Elucidate Their Genetic Diversity and Vector Capacities.</title>
        <authorList>
            <consortium name="Tick Genome and Microbiome Consortium (TIGMIC)"/>
            <person name="Jia N."/>
            <person name="Wang J."/>
            <person name="Shi W."/>
            <person name="Du L."/>
            <person name="Sun Y."/>
            <person name="Zhan W."/>
            <person name="Jiang J.F."/>
            <person name="Wang Q."/>
            <person name="Zhang B."/>
            <person name="Ji P."/>
            <person name="Bell-Sakyi L."/>
            <person name="Cui X.M."/>
            <person name="Yuan T.T."/>
            <person name="Jiang B.G."/>
            <person name="Yang W.F."/>
            <person name="Lam T.T."/>
            <person name="Chang Q.C."/>
            <person name="Ding S.J."/>
            <person name="Wang X.J."/>
            <person name="Zhu J.G."/>
            <person name="Ruan X.D."/>
            <person name="Zhao L."/>
            <person name="Wei J.T."/>
            <person name="Ye R.Z."/>
            <person name="Que T.C."/>
            <person name="Du C.H."/>
            <person name="Zhou Y.H."/>
            <person name="Cheng J.X."/>
            <person name="Dai P.F."/>
            <person name="Guo W.B."/>
            <person name="Han X.H."/>
            <person name="Huang E.J."/>
            <person name="Li L.F."/>
            <person name="Wei W."/>
            <person name="Gao Y.C."/>
            <person name="Liu J.Z."/>
            <person name="Shao H.Z."/>
            <person name="Wang X."/>
            <person name="Wang C.C."/>
            <person name="Yang T.C."/>
            <person name="Huo Q.B."/>
            <person name="Li W."/>
            <person name="Chen H.Y."/>
            <person name="Chen S.E."/>
            <person name="Zhou L.G."/>
            <person name="Ni X.B."/>
            <person name="Tian J.H."/>
            <person name="Sheng Y."/>
            <person name="Liu T."/>
            <person name="Pan Y.S."/>
            <person name="Xia L.Y."/>
            <person name="Li J."/>
            <person name="Zhao F."/>
            <person name="Cao W.C."/>
        </authorList>
    </citation>
    <scope>NUCLEOTIDE SEQUENCE [LARGE SCALE GENOMIC DNA]</scope>
    <source>
        <strain evidence="2">HaeL-2018</strain>
    </source>
</reference>
<comment type="caution">
    <text evidence="2">The sequence shown here is derived from an EMBL/GenBank/DDBJ whole genome shotgun (WGS) entry which is preliminary data.</text>
</comment>
<evidence type="ECO:0000256" key="1">
    <source>
        <dbReference type="SAM" id="MobiDB-lite"/>
    </source>
</evidence>
<proteinExistence type="predicted"/>
<dbReference type="VEuPathDB" id="VectorBase:HLOH_059096"/>
<dbReference type="AlphaFoldDB" id="A0A9J6H2H6"/>
<accession>A0A9J6H2H6</accession>
<dbReference type="Proteomes" id="UP000821853">
    <property type="component" value="Chromosome 9"/>
</dbReference>
<feature type="region of interest" description="Disordered" evidence="1">
    <location>
        <begin position="296"/>
        <end position="319"/>
    </location>
</feature>
<gene>
    <name evidence="2" type="ORF">HPB48_013581</name>
</gene>
<name>A0A9J6H2H6_HAELO</name>
<feature type="compositionally biased region" description="Basic and acidic residues" evidence="1">
    <location>
        <begin position="296"/>
        <end position="306"/>
    </location>
</feature>
<keyword evidence="3" id="KW-1185">Reference proteome</keyword>
<feature type="region of interest" description="Disordered" evidence="1">
    <location>
        <begin position="113"/>
        <end position="138"/>
    </location>
</feature>
<dbReference type="OrthoDB" id="10625050at2759"/>
<protein>
    <submittedName>
        <fullName evidence="2">Uncharacterized protein</fullName>
    </submittedName>
</protein>
<evidence type="ECO:0000313" key="2">
    <source>
        <dbReference type="EMBL" id="KAH9381946.1"/>
    </source>
</evidence>
<sequence>MLQDLMAKKSVEWDRMMGGQRPEDRTHGFEEFRKLSDEEVDLANRVVSKSMLKDFVGLKIQYFDQLATETDAKHRSEGIKKFEQVCDNELALARAAGPRHLLRGDAEADARLAKERREREDEEDERRRKSLEEQEKRKEMERWNTFGYGMMPPYRMAQQFGSRWRPAMRRHSMTGMRPGAESRAEAMQRMFAMEQQPMGYAYPGWEGSFGSADEYGHSIGPTPMLSDIDQKLKLLAQLEAARAVLHNHPTTSSTSSSDDVKTRLRRINRLQMRVIDEILGSKADLSTDLLSDLEGQRARFDDEGGRQRRSPKGKRSRETRKIILELPDNDDAEAHIITAGAPSWYDPSYQPRCTGTSELCPVRRGDYGYPDSDSRTVCVATTYEKQILYPDDTPHYHGGRGPLPGPSGAYYRPNYATFSVLVPDVFPQGPYLQLKTECDADLADVFEVEEHSDFVEPARASDMPKVVSRTTLVVNTREQATDTDGSSAATSTQLQPLQVVQVNPPLPTVPALTADAPLEQAALKPTPTSAERFAQDCQESLRKIADSVCGLQQTVSSFAAVPPEEIGPSFK</sequence>
<dbReference type="EMBL" id="JABSTR010000011">
    <property type="protein sequence ID" value="KAH9381946.1"/>
    <property type="molecule type" value="Genomic_DNA"/>
</dbReference>